<comment type="caution">
    <text evidence="1">The sequence shown here is derived from an EMBL/GenBank/DDBJ whole genome shotgun (WGS) entry which is preliminary data.</text>
</comment>
<accession>X1SX17</accession>
<gene>
    <name evidence="1" type="ORF">S12H4_21490</name>
</gene>
<evidence type="ECO:0000313" key="1">
    <source>
        <dbReference type="EMBL" id="GAI83691.1"/>
    </source>
</evidence>
<proteinExistence type="predicted"/>
<dbReference type="AlphaFoldDB" id="X1SX17"/>
<name>X1SX17_9ZZZZ</name>
<reference evidence="1" key="1">
    <citation type="journal article" date="2014" name="Front. Microbiol.">
        <title>High frequency of phylogenetically diverse reductive dehalogenase-homologous genes in deep subseafloor sedimentary metagenomes.</title>
        <authorList>
            <person name="Kawai M."/>
            <person name="Futagami T."/>
            <person name="Toyoda A."/>
            <person name="Takaki Y."/>
            <person name="Nishi S."/>
            <person name="Hori S."/>
            <person name="Arai W."/>
            <person name="Tsubouchi T."/>
            <person name="Morono Y."/>
            <person name="Uchiyama I."/>
            <person name="Ito T."/>
            <person name="Fujiyama A."/>
            <person name="Inagaki F."/>
            <person name="Takami H."/>
        </authorList>
    </citation>
    <scope>NUCLEOTIDE SEQUENCE</scope>
    <source>
        <strain evidence="1">Expedition CK06-06</strain>
    </source>
</reference>
<dbReference type="InterPro" id="IPR027396">
    <property type="entry name" value="DsrEFH-like"/>
</dbReference>
<sequence length="80" mass="8853">MDAVNAALENQKNVEGIYNIEEGFKEILEKGATVRLCNLCLLVRGTMKNCLKRECGDVKRAGTPDLAKIIEETDKLVVIC</sequence>
<organism evidence="1">
    <name type="scientific">marine sediment metagenome</name>
    <dbReference type="NCBI Taxonomy" id="412755"/>
    <lineage>
        <taxon>unclassified sequences</taxon>
        <taxon>metagenomes</taxon>
        <taxon>ecological metagenomes</taxon>
    </lineage>
</organism>
<dbReference type="SUPFAM" id="SSF75169">
    <property type="entry name" value="DsrEFH-like"/>
    <property type="match status" value="1"/>
</dbReference>
<dbReference type="Pfam" id="PF02635">
    <property type="entry name" value="DsrE"/>
    <property type="match status" value="1"/>
</dbReference>
<dbReference type="Gene3D" id="3.40.1260.10">
    <property type="entry name" value="DsrEFH-like"/>
    <property type="match status" value="1"/>
</dbReference>
<protein>
    <submittedName>
        <fullName evidence="1">Uncharacterized protein</fullName>
    </submittedName>
</protein>
<dbReference type="InterPro" id="IPR003787">
    <property type="entry name" value="Sulphur_relay_DsrE/F-like"/>
</dbReference>
<dbReference type="EMBL" id="BARW01011059">
    <property type="protein sequence ID" value="GAI83691.1"/>
    <property type="molecule type" value="Genomic_DNA"/>
</dbReference>